<dbReference type="PANTHER" id="PTHR12558:SF13">
    <property type="entry name" value="CELL DIVISION CYCLE PROTEIN 27 HOMOLOG"/>
    <property type="match status" value="1"/>
</dbReference>
<name>A0ABV5J7J8_9BACT</name>
<organism evidence="2 3">
    <name type="scientific">Echinicola jeungdonensis</name>
    <dbReference type="NCBI Taxonomy" id="709343"/>
    <lineage>
        <taxon>Bacteria</taxon>
        <taxon>Pseudomonadati</taxon>
        <taxon>Bacteroidota</taxon>
        <taxon>Cytophagia</taxon>
        <taxon>Cytophagales</taxon>
        <taxon>Cyclobacteriaceae</taxon>
        <taxon>Echinicola</taxon>
    </lineage>
</organism>
<dbReference type="InterPro" id="IPR019734">
    <property type="entry name" value="TPR_rpt"/>
</dbReference>
<evidence type="ECO:0000313" key="3">
    <source>
        <dbReference type="Proteomes" id="UP001589654"/>
    </source>
</evidence>
<keyword evidence="3" id="KW-1185">Reference proteome</keyword>
<dbReference type="InterPro" id="IPR003107">
    <property type="entry name" value="HAT"/>
</dbReference>
<dbReference type="PANTHER" id="PTHR12558">
    <property type="entry name" value="CELL DIVISION CYCLE 16,23,27"/>
    <property type="match status" value="1"/>
</dbReference>
<dbReference type="SMART" id="SM00386">
    <property type="entry name" value="HAT"/>
    <property type="match status" value="2"/>
</dbReference>
<dbReference type="Pfam" id="PF14559">
    <property type="entry name" value="TPR_19"/>
    <property type="match status" value="2"/>
</dbReference>
<proteinExistence type="predicted"/>
<dbReference type="SUPFAM" id="SSF81901">
    <property type="entry name" value="HCP-like"/>
    <property type="match status" value="1"/>
</dbReference>
<feature type="repeat" description="TPR" evidence="1">
    <location>
        <begin position="431"/>
        <end position="464"/>
    </location>
</feature>
<dbReference type="Pfam" id="PF13432">
    <property type="entry name" value="TPR_16"/>
    <property type="match status" value="1"/>
</dbReference>
<dbReference type="Proteomes" id="UP001589654">
    <property type="component" value="Unassembled WGS sequence"/>
</dbReference>
<accession>A0ABV5J7J8</accession>
<protein>
    <submittedName>
        <fullName evidence="2">Tetratricopeptide repeat protein</fullName>
    </submittedName>
</protein>
<evidence type="ECO:0000256" key="1">
    <source>
        <dbReference type="PROSITE-ProRule" id="PRU00339"/>
    </source>
</evidence>
<gene>
    <name evidence="2" type="ORF">ACFFUR_10670</name>
</gene>
<dbReference type="EMBL" id="JBHMEW010000059">
    <property type="protein sequence ID" value="MFB9212268.1"/>
    <property type="molecule type" value="Genomic_DNA"/>
</dbReference>
<dbReference type="PROSITE" id="PS50005">
    <property type="entry name" value="TPR"/>
    <property type="match status" value="3"/>
</dbReference>
<dbReference type="SMART" id="SM00028">
    <property type="entry name" value="TPR"/>
    <property type="match status" value="9"/>
</dbReference>
<dbReference type="Gene3D" id="1.25.40.10">
    <property type="entry name" value="Tetratricopeptide repeat domain"/>
    <property type="match status" value="3"/>
</dbReference>
<dbReference type="RefSeq" id="WP_290246473.1">
    <property type="nucleotide sequence ID" value="NZ_JAUFQT010000001.1"/>
</dbReference>
<comment type="caution">
    <text evidence="2">The sequence shown here is derived from an EMBL/GenBank/DDBJ whole genome shotgun (WGS) entry which is preliminary data.</text>
</comment>
<dbReference type="InterPro" id="IPR011990">
    <property type="entry name" value="TPR-like_helical_dom_sf"/>
</dbReference>
<dbReference type="SUPFAM" id="SSF48452">
    <property type="entry name" value="TPR-like"/>
    <property type="match status" value="2"/>
</dbReference>
<dbReference type="Pfam" id="PF13424">
    <property type="entry name" value="TPR_12"/>
    <property type="match status" value="1"/>
</dbReference>
<evidence type="ECO:0000313" key="2">
    <source>
        <dbReference type="EMBL" id="MFB9212268.1"/>
    </source>
</evidence>
<feature type="repeat" description="TPR" evidence="1">
    <location>
        <begin position="80"/>
        <end position="113"/>
    </location>
</feature>
<reference evidence="2 3" key="1">
    <citation type="submission" date="2024-09" db="EMBL/GenBank/DDBJ databases">
        <authorList>
            <person name="Sun Q."/>
            <person name="Mori K."/>
        </authorList>
    </citation>
    <scope>NUCLEOTIDE SEQUENCE [LARGE SCALE GENOMIC DNA]</scope>
    <source>
        <strain evidence="2 3">CECT 7682</strain>
    </source>
</reference>
<feature type="repeat" description="TPR" evidence="1">
    <location>
        <begin position="46"/>
        <end position="79"/>
    </location>
</feature>
<sequence length="582" mass="67174">MNKQIHFTHTLFLGILISALIISGDVLAQKKLSRKERKQQRKETKADRLFIEGEKHMMLEDFQKAFAYFEKAHELKPESGAINFKMAEILARANQHEEALEYGQKAIDSDPENKYYHLLLAEVYTKQDNPQKAAEILQSLINSSENTEHYILDLASLYLSTKQFDKALNALNQAEEYFGVMEQLTVQKQRIYLRKNNLEAALSEGEKLIKANPGNPKYILALVEILYNNNQLNKALACVLESLHQYPNQPDLHLAAYSLYQEKEEFQKAQEHLFTAFQNPDLEGKVKSQTFSDIFQKEIKTPEREALLDSLAGLMVQHNGKEAVIYAAMGNRAFAGNEKEKALSYYQQSLDIAVGDAKLVQNTISLMFELGREFEEISKYTTIGVEEFPQKPEFWFFEGTVNLALKNHQEAETAFEKSLEINNGGNKQLDLMVWGQLGDTYHALKKPEKAFDAYEKVLEQNPYNEHVLNNYAYFLSLQKKDLEKAKSMSQLLVKKFPSNSTYLDTHAWVLFQMEDFQQAKIYMKKALDNEAMPSGVMLEHYGDILFQLGAKKEAIKYWQKAQKEEDTSDMLDKKIEDRQYYE</sequence>
<keyword evidence="1" id="KW-0802">TPR repeat</keyword>